<dbReference type="PANTHER" id="PTHR34039:SF1">
    <property type="entry name" value="UPF0102 PROTEIN YRAN"/>
    <property type="match status" value="1"/>
</dbReference>
<evidence type="ECO:0000313" key="6">
    <source>
        <dbReference type="Proteomes" id="UP000251634"/>
    </source>
</evidence>
<proteinExistence type="inferred from homology"/>
<dbReference type="HAMAP" id="MF_00048">
    <property type="entry name" value="UPF0102"/>
    <property type="match status" value="1"/>
</dbReference>
<evidence type="ECO:0000256" key="1">
    <source>
        <dbReference type="ARBA" id="ARBA00006738"/>
    </source>
</evidence>
<comment type="similarity">
    <text evidence="1 2">Belongs to the UPF0102 family.</text>
</comment>
<protein>
    <recommendedName>
        <fullName evidence="2">UPF0102 protein C4N22_00820</fullName>
    </recommendedName>
</protein>
<name>A0A329TTS6_9FIRM</name>
<dbReference type="Gene3D" id="3.40.1350.10">
    <property type="match status" value="1"/>
</dbReference>
<organism evidence="3 6">
    <name type="scientific">Faecalibacterium prausnitzii</name>
    <dbReference type="NCBI Taxonomy" id="853"/>
    <lineage>
        <taxon>Bacteria</taxon>
        <taxon>Bacillati</taxon>
        <taxon>Bacillota</taxon>
        <taxon>Clostridia</taxon>
        <taxon>Eubacteriales</taxon>
        <taxon>Oscillospiraceae</taxon>
        <taxon>Faecalibacterium</taxon>
    </lineage>
</organism>
<dbReference type="Proteomes" id="UP000250583">
    <property type="component" value="Unassembled WGS sequence"/>
</dbReference>
<accession>A0A329TTS6</accession>
<evidence type="ECO:0000256" key="2">
    <source>
        <dbReference type="HAMAP-Rule" id="MF_00048"/>
    </source>
</evidence>
<evidence type="ECO:0000313" key="4">
    <source>
        <dbReference type="EMBL" id="RAW61263.1"/>
    </source>
</evidence>
<dbReference type="SUPFAM" id="SSF52980">
    <property type="entry name" value="Restriction endonuclease-like"/>
    <property type="match status" value="1"/>
</dbReference>
<dbReference type="GO" id="GO:0003676">
    <property type="term" value="F:nucleic acid binding"/>
    <property type="evidence" value="ECO:0007669"/>
    <property type="project" value="InterPro"/>
</dbReference>
<dbReference type="InterPro" id="IPR003509">
    <property type="entry name" value="UPF0102_YraN-like"/>
</dbReference>
<evidence type="ECO:0000313" key="5">
    <source>
        <dbReference type="Proteomes" id="UP000250583"/>
    </source>
</evidence>
<dbReference type="PANTHER" id="PTHR34039">
    <property type="entry name" value="UPF0102 PROTEIN YRAN"/>
    <property type="match status" value="1"/>
</dbReference>
<dbReference type="EMBL" id="PRLE01000001">
    <property type="protein sequence ID" value="RAW61263.1"/>
    <property type="molecule type" value="Genomic_DNA"/>
</dbReference>
<dbReference type="Pfam" id="PF02021">
    <property type="entry name" value="UPF0102"/>
    <property type="match status" value="1"/>
</dbReference>
<dbReference type="NCBIfam" id="NF009150">
    <property type="entry name" value="PRK12497.1-3"/>
    <property type="match status" value="1"/>
</dbReference>
<dbReference type="AlphaFoldDB" id="A0A329TTS6"/>
<dbReference type="InterPro" id="IPR011335">
    <property type="entry name" value="Restrct_endonuc-II-like"/>
</dbReference>
<dbReference type="RefSeq" id="WP_112114846.1">
    <property type="nucleotide sequence ID" value="NZ_PRKZ01000001.1"/>
</dbReference>
<reference evidence="5 6" key="1">
    <citation type="submission" date="2018-02" db="EMBL/GenBank/DDBJ databases">
        <title>Complete genome sequencing of Faecalibacterium prausnitzii strains isolated from the human gut.</title>
        <authorList>
            <person name="Fitzgerald B.C."/>
            <person name="Shkoporov A.N."/>
            <person name="Ross P.R."/>
            <person name="Hill C."/>
        </authorList>
    </citation>
    <scope>NUCLEOTIDE SEQUENCE [LARGE SCALE GENOMIC DNA]</scope>
    <source>
        <strain evidence="4 5">APC923/61-1</strain>
        <strain evidence="3 6">APC942/8-14-2</strain>
    </source>
</reference>
<comment type="caution">
    <text evidence="3">The sequence shown here is derived from an EMBL/GenBank/DDBJ whole genome shotgun (WGS) entry which is preliminary data.</text>
</comment>
<dbReference type="CDD" id="cd20736">
    <property type="entry name" value="PoNe_Nuclease"/>
    <property type="match status" value="1"/>
</dbReference>
<dbReference type="InterPro" id="IPR011856">
    <property type="entry name" value="tRNA_endonuc-like_dom_sf"/>
</dbReference>
<dbReference type="NCBIfam" id="NF009154">
    <property type="entry name" value="PRK12497.3-3"/>
    <property type="match status" value="1"/>
</dbReference>
<dbReference type="OrthoDB" id="9802516at2"/>
<evidence type="ECO:0000313" key="3">
    <source>
        <dbReference type="EMBL" id="RAW52290.1"/>
    </source>
</evidence>
<dbReference type="EMBL" id="PRKZ01000001">
    <property type="protein sequence ID" value="RAW52290.1"/>
    <property type="molecule type" value="Genomic_DNA"/>
</dbReference>
<dbReference type="Proteomes" id="UP000251634">
    <property type="component" value="Unassembled WGS sequence"/>
</dbReference>
<gene>
    <name evidence="4" type="ORF">C4N22_00820</name>
    <name evidence="3" type="ORF">C4N25_02475</name>
</gene>
<sequence length="120" mass="13510">MDRAEVGRRGEAVAARFYQKQGCLLVAHNYSQLVGEIDLILREPDGTLVFCEVKTRQPDSLTTPAEAVTPAKQRRILRTAQLYLQHTNQSDQPMRFDVAEVTPLDSGRWMVHIIKGAFTA</sequence>